<dbReference type="AlphaFoldDB" id="A0A839Q5M6"/>
<sequence length="318" mass="34540">MSRVDAAPSFNLEPRRQWWGVYSVRPHMDLRALARELLLYDRLVLPVPEDLDEADRWDTHGWDTYQLDYVAKNLEDLVQLVAWNGEMRAARKDHMRMLSAAGVTSEGAAYGATPQTMVGFIWNDVLAHDPQDRLPRVPPRIVAAHLSEDEAAADFEPTPAGRAGTPPAGRTSGVLLTEPVEVPDGGDDEDAFLTAVRVAREPQFATARRALYDYEDLLVMEDRDDGDVARVLGALRDDYLDAARDHAGATVRQHVARLIAGGGGALVNSHLPGAGKPAAFAIGKVFAQFPSFVPGPNPAGAHPGEALAHVSAAYPTRM</sequence>
<proteinExistence type="predicted"/>
<protein>
    <submittedName>
        <fullName evidence="2">Uncharacterized protein</fullName>
    </submittedName>
</protein>
<name>A0A839Q5M6_9MICO</name>
<dbReference type="EMBL" id="JACHVT010000014">
    <property type="protein sequence ID" value="MBB2988502.1"/>
    <property type="molecule type" value="Genomic_DNA"/>
</dbReference>
<gene>
    <name evidence="2" type="ORF">FHW14_003696</name>
</gene>
<evidence type="ECO:0000313" key="2">
    <source>
        <dbReference type="EMBL" id="MBB2988502.1"/>
    </source>
</evidence>
<accession>A0A839Q5M6</accession>
<organism evidence="2 3">
    <name type="scientific">Terracoccus luteus</name>
    <dbReference type="NCBI Taxonomy" id="53356"/>
    <lineage>
        <taxon>Bacteria</taxon>
        <taxon>Bacillati</taxon>
        <taxon>Actinomycetota</taxon>
        <taxon>Actinomycetes</taxon>
        <taxon>Micrococcales</taxon>
        <taxon>Intrasporangiaceae</taxon>
        <taxon>Terracoccus</taxon>
    </lineage>
</organism>
<feature type="compositionally biased region" description="Low complexity" evidence="1">
    <location>
        <begin position="157"/>
        <end position="171"/>
    </location>
</feature>
<evidence type="ECO:0000256" key="1">
    <source>
        <dbReference type="SAM" id="MobiDB-lite"/>
    </source>
</evidence>
<reference evidence="2 3" key="1">
    <citation type="submission" date="2020-08" db="EMBL/GenBank/DDBJ databases">
        <title>Genomic Encyclopedia of Type Strains, Phase IV (KMG-V): Genome sequencing to study the core and pangenomes of soil and plant-associated prokaryotes.</title>
        <authorList>
            <person name="Whitman W."/>
        </authorList>
    </citation>
    <scope>NUCLEOTIDE SEQUENCE [LARGE SCALE GENOMIC DNA]</scope>
    <source>
        <strain evidence="2 3">B3ACCR2</strain>
    </source>
</reference>
<dbReference type="RefSeq" id="WP_184511446.1">
    <property type="nucleotide sequence ID" value="NZ_JACHVT010000014.1"/>
</dbReference>
<comment type="caution">
    <text evidence="2">The sequence shown here is derived from an EMBL/GenBank/DDBJ whole genome shotgun (WGS) entry which is preliminary data.</text>
</comment>
<evidence type="ECO:0000313" key="3">
    <source>
        <dbReference type="Proteomes" id="UP000590811"/>
    </source>
</evidence>
<feature type="region of interest" description="Disordered" evidence="1">
    <location>
        <begin position="150"/>
        <end position="173"/>
    </location>
</feature>
<dbReference type="Proteomes" id="UP000590811">
    <property type="component" value="Unassembled WGS sequence"/>
</dbReference>